<evidence type="ECO:0000313" key="1">
    <source>
        <dbReference type="EMBL" id="CAK9220928.1"/>
    </source>
</evidence>
<sequence>MFNRGARSADRLDRYPPATGLCVHLVSFSFMTQAQLSRSSLVDRCKEWRLRRSSSVLFSSKFLVVDALPR</sequence>
<protein>
    <submittedName>
        <fullName evidence="1">Uncharacterized protein</fullName>
    </submittedName>
</protein>
<accession>A0ABP0UGT3</accession>
<name>A0ABP0UGT3_9BRYO</name>
<gene>
    <name evidence="1" type="ORF">CSSPTR1EN2_LOCUS15701</name>
</gene>
<organism evidence="1 2">
    <name type="scientific">Sphagnum troendelagicum</name>
    <dbReference type="NCBI Taxonomy" id="128251"/>
    <lineage>
        <taxon>Eukaryota</taxon>
        <taxon>Viridiplantae</taxon>
        <taxon>Streptophyta</taxon>
        <taxon>Embryophyta</taxon>
        <taxon>Bryophyta</taxon>
        <taxon>Sphagnophytina</taxon>
        <taxon>Sphagnopsida</taxon>
        <taxon>Sphagnales</taxon>
        <taxon>Sphagnaceae</taxon>
        <taxon>Sphagnum</taxon>
    </lineage>
</organism>
<dbReference type="EMBL" id="OZ019895">
    <property type="protein sequence ID" value="CAK9220928.1"/>
    <property type="molecule type" value="Genomic_DNA"/>
</dbReference>
<keyword evidence="2" id="KW-1185">Reference proteome</keyword>
<proteinExistence type="predicted"/>
<reference evidence="1" key="1">
    <citation type="submission" date="2024-02" db="EMBL/GenBank/DDBJ databases">
        <authorList>
            <consortium name="ELIXIR-Norway"/>
            <consortium name="Elixir Norway"/>
        </authorList>
    </citation>
    <scope>NUCLEOTIDE SEQUENCE</scope>
</reference>
<evidence type="ECO:0000313" key="2">
    <source>
        <dbReference type="Proteomes" id="UP001497512"/>
    </source>
</evidence>
<dbReference type="Proteomes" id="UP001497512">
    <property type="component" value="Chromosome 3"/>
</dbReference>